<name>A0A6M5YM62_9BACT</name>
<dbReference type="EMBL" id="CP053452">
    <property type="protein sequence ID" value="QJW94393.1"/>
    <property type="molecule type" value="Genomic_DNA"/>
</dbReference>
<sequence length="135" mass="14748">MMMPPVNPSGYAAGDPHLRIAPSVSGGRWGLGPYETPAERLQDLTRNLDSAMEQNRTLSARIKELETQGTGREQALNEAARELDTVNAQAARTRAILEAQVTALQNKIADLEDDEIRFLNAAIKVLERRAPLGGK</sequence>
<dbReference type="KEGG" id="ftj:FTUN_1913"/>
<accession>A0A6M5YM62</accession>
<evidence type="ECO:0000313" key="3">
    <source>
        <dbReference type="Proteomes" id="UP000503447"/>
    </source>
</evidence>
<protein>
    <submittedName>
        <fullName evidence="2">Uncharacterized protein</fullName>
    </submittedName>
</protein>
<dbReference type="AlphaFoldDB" id="A0A6M5YM62"/>
<dbReference type="RefSeq" id="WP_171470406.1">
    <property type="nucleotide sequence ID" value="NZ_CP053452.2"/>
</dbReference>
<keyword evidence="1" id="KW-0175">Coiled coil</keyword>
<evidence type="ECO:0000256" key="1">
    <source>
        <dbReference type="SAM" id="Coils"/>
    </source>
</evidence>
<gene>
    <name evidence="2" type="ORF">FTUN_1913</name>
</gene>
<keyword evidence="3" id="KW-1185">Reference proteome</keyword>
<proteinExistence type="predicted"/>
<dbReference type="Proteomes" id="UP000503447">
    <property type="component" value="Chromosome"/>
</dbReference>
<evidence type="ECO:0000313" key="2">
    <source>
        <dbReference type="EMBL" id="QJW94393.1"/>
    </source>
</evidence>
<reference evidence="3" key="1">
    <citation type="submission" date="2020-05" db="EMBL/GenBank/DDBJ databases">
        <title>Frigoriglobus tundricola gen. nov., sp. nov., a psychrotolerant cellulolytic planctomycete of the family Gemmataceae with two divergent copies of 16S rRNA gene.</title>
        <authorList>
            <person name="Kulichevskaya I.S."/>
            <person name="Ivanova A.A."/>
            <person name="Naumoff D.G."/>
            <person name="Beletsky A.V."/>
            <person name="Rijpstra W.I.C."/>
            <person name="Sinninghe Damste J.S."/>
            <person name="Mardanov A.V."/>
            <person name="Ravin N.V."/>
            <person name="Dedysh S.N."/>
        </authorList>
    </citation>
    <scope>NUCLEOTIDE SEQUENCE [LARGE SCALE GENOMIC DNA]</scope>
    <source>
        <strain evidence="3">PL17</strain>
    </source>
</reference>
<feature type="coiled-coil region" evidence="1">
    <location>
        <begin position="41"/>
        <end position="129"/>
    </location>
</feature>
<organism evidence="2 3">
    <name type="scientific">Frigoriglobus tundricola</name>
    <dbReference type="NCBI Taxonomy" id="2774151"/>
    <lineage>
        <taxon>Bacteria</taxon>
        <taxon>Pseudomonadati</taxon>
        <taxon>Planctomycetota</taxon>
        <taxon>Planctomycetia</taxon>
        <taxon>Gemmatales</taxon>
        <taxon>Gemmataceae</taxon>
        <taxon>Frigoriglobus</taxon>
    </lineage>
</organism>